<comment type="caution">
    <text evidence="3">The sequence shown here is derived from an EMBL/GenBank/DDBJ whole genome shotgun (WGS) entry which is preliminary data.</text>
</comment>
<accession>A0ABU1W4V0</accession>
<reference evidence="3 4" key="1">
    <citation type="submission" date="2023-07" db="EMBL/GenBank/DDBJ databases">
        <title>Sorghum-associated microbial communities from plants grown in Nebraska, USA.</title>
        <authorList>
            <person name="Schachtman D."/>
        </authorList>
    </citation>
    <scope>NUCLEOTIDE SEQUENCE [LARGE SCALE GENOMIC DNA]</scope>
    <source>
        <strain evidence="3 4">4138</strain>
    </source>
</reference>
<feature type="compositionally biased region" description="Polar residues" evidence="1">
    <location>
        <begin position="247"/>
        <end position="261"/>
    </location>
</feature>
<evidence type="ECO:0000256" key="1">
    <source>
        <dbReference type="SAM" id="MobiDB-lite"/>
    </source>
</evidence>
<evidence type="ECO:0008006" key="5">
    <source>
        <dbReference type="Google" id="ProtNLM"/>
    </source>
</evidence>
<protein>
    <recommendedName>
        <fullName evidence="5">Transmembrane protein</fullName>
    </recommendedName>
</protein>
<evidence type="ECO:0000313" key="3">
    <source>
        <dbReference type="EMBL" id="MDR7122982.1"/>
    </source>
</evidence>
<organism evidence="3 4">
    <name type="scientific">Rheinheimera soli</name>
    <dbReference type="NCBI Taxonomy" id="443616"/>
    <lineage>
        <taxon>Bacteria</taxon>
        <taxon>Pseudomonadati</taxon>
        <taxon>Pseudomonadota</taxon>
        <taxon>Gammaproteobacteria</taxon>
        <taxon>Chromatiales</taxon>
        <taxon>Chromatiaceae</taxon>
        <taxon>Rheinheimera</taxon>
    </lineage>
</organism>
<evidence type="ECO:0000256" key="2">
    <source>
        <dbReference type="SAM" id="Phobius"/>
    </source>
</evidence>
<sequence length="372" mass="38768">MSYINQSLDPVREQHAPSHLVDRSAGNQSAVSWAAIFAGAAGAAALSLLLMILGTGLGFSAVSPWSMEGISATSFGVAAIVWLSFTQLAASGMGGYLAGRLRTKWTDLHTDEVYFRDTAHGFLTWAVASLLTAVIMTSVVSAVGSGMRASAEMVGGAAGAVAGTAAGSAATMAASEDGSGDNKNALGYFVDSLFRADAQSSTERITPQANQPSPDVLAGRVASQTNELTPEAQAQGTTAPANEPAPQVQTERTASRSNGSDQGIRDIPAGEVTRIFARALYAGELPEEDQSYIAQLIAQQTDLSQQDAEQRVSEGFDKVKTMLKNAETTARETADEARKASAYAALWMAVALLFGAFIASLMAVYGGRQRDA</sequence>
<name>A0ABU1W4V0_9GAMM</name>
<keyword evidence="2" id="KW-1133">Transmembrane helix</keyword>
<dbReference type="Proteomes" id="UP001257909">
    <property type="component" value="Unassembled WGS sequence"/>
</dbReference>
<feature type="transmembrane region" description="Helical" evidence="2">
    <location>
        <begin position="30"/>
        <end position="53"/>
    </location>
</feature>
<feature type="transmembrane region" description="Helical" evidence="2">
    <location>
        <begin position="122"/>
        <end position="143"/>
    </location>
</feature>
<proteinExistence type="predicted"/>
<feature type="region of interest" description="Disordered" evidence="1">
    <location>
        <begin position="227"/>
        <end position="266"/>
    </location>
</feature>
<dbReference type="RefSeq" id="WP_310281700.1">
    <property type="nucleotide sequence ID" value="NZ_JAVDWR010000026.1"/>
</dbReference>
<evidence type="ECO:0000313" key="4">
    <source>
        <dbReference type="Proteomes" id="UP001257909"/>
    </source>
</evidence>
<keyword evidence="4" id="KW-1185">Reference proteome</keyword>
<feature type="compositionally biased region" description="Polar residues" evidence="1">
    <location>
        <begin position="227"/>
        <end position="240"/>
    </location>
</feature>
<gene>
    <name evidence="3" type="ORF">J2W69_003965</name>
</gene>
<feature type="transmembrane region" description="Helical" evidence="2">
    <location>
        <begin position="344"/>
        <end position="365"/>
    </location>
</feature>
<dbReference type="EMBL" id="JAVDWR010000026">
    <property type="protein sequence ID" value="MDR7122982.1"/>
    <property type="molecule type" value="Genomic_DNA"/>
</dbReference>
<keyword evidence="2" id="KW-0472">Membrane</keyword>
<keyword evidence="2" id="KW-0812">Transmembrane</keyword>